<feature type="compositionally biased region" description="Basic and acidic residues" evidence="4">
    <location>
        <begin position="572"/>
        <end position="590"/>
    </location>
</feature>
<dbReference type="PANTHER" id="PTHR14042">
    <property type="entry name" value="DOPEY-RELATED"/>
    <property type="match status" value="1"/>
</dbReference>
<evidence type="ECO:0000313" key="9">
    <source>
        <dbReference type="Proteomes" id="UP000019118"/>
    </source>
</evidence>
<protein>
    <recommendedName>
        <fullName evidence="10">Dopey N-terminal domain-containing protein</fullName>
    </recommendedName>
</protein>
<dbReference type="GO" id="GO:0005802">
    <property type="term" value="C:trans-Golgi network"/>
    <property type="evidence" value="ECO:0007669"/>
    <property type="project" value="TreeGrafter"/>
</dbReference>
<dbReference type="InterPro" id="IPR056459">
    <property type="entry name" value="TPR_DOP1"/>
</dbReference>
<keyword evidence="9" id="KW-1185">Reference proteome</keyword>
<dbReference type="GeneID" id="109536126"/>
<feature type="region of interest" description="Disordered" evidence="4">
    <location>
        <begin position="614"/>
        <end position="677"/>
    </location>
</feature>
<dbReference type="KEGG" id="dpa:109536126"/>
<feature type="domain" description="DOP1-like C-terminal" evidence="6">
    <location>
        <begin position="1882"/>
        <end position="2364"/>
    </location>
</feature>
<feature type="region of interest" description="Disordered" evidence="4">
    <location>
        <begin position="1167"/>
        <end position="1192"/>
    </location>
</feature>
<evidence type="ECO:0008006" key="10">
    <source>
        <dbReference type="Google" id="ProtNLM"/>
    </source>
</evidence>
<reference evidence="9" key="1">
    <citation type="journal article" date="2013" name="Genome Biol.">
        <title>Draft genome of the mountain pine beetle, Dendroctonus ponderosae Hopkins, a major forest pest.</title>
        <authorList>
            <person name="Keeling C.I."/>
            <person name="Yuen M.M."/>
            <person name="Liao N.Y."/>
            <person name="Docking T.R."/>
            <person name="Chan S.K."/>
            <person name="Taylor G.A."/>
            <person name="Palmquist D.L."/>
            <person name="Jackman S.D."/>
            <person name="Nguyen A."/>
            <person name="Li M."/>
            <person name="Henderson H."/>
            <person name="Janes J.K."/>
            <person name="Zhao Y."/>
            <person name="Pandoh P."/>
            <person name="Moore R."/>
            <person name="Sperling F.A."/>
            <person name="Huber D.P."/>
            <person name="Birol I."/>
            <person name="Jones S.J."/>
            <person name="Bohlmann J."/>
        </authorList>
    </citation>
    <scope>NUCLEOTIDE SEQUENCE</scope>
</reference>
<evidence type="ECO:0000313" key="8">
    <source>
        <dbReference type="EnsemblMetazoa" id="XP_019757767.1"/>
    </source>
</evidence>
<reference evidence="8" key="2">
    <citation type="submission" date="2024-08" db="UniProtKB">
        <authorList>
            <consortium name="EnsemblMetazoa"/>
        </authorList>
    </citation>
    <scope>IDENTIFICATION</scope>
</reference>
<evidence type="ECO:0000256" key="1">
    <source>
        <dbReference type="ARBA" id="ARBA00022448"/>
    </source>
</evidence>
<dbReference type="EnsemblMetazoa" id="XM_019902208.1">
    <property type="protein sequence ID" value="XP_019757767.1"/>
    <property type="gene ID" value="LOC109536126"/>
</dbReference>
<keyword evidence="2" id="KW-0653">Protein transport</keyword>
<evidence type="ECO:0000256" key="3">
    <source>
        <dbReference type="ARBA" id="ARBA00046326"/>
    </source>
</evidence>
<proteinExistence type="inferred from homology"/>
<dbReference type="PANTHER" id="PTHR14042:SF24">
    <property type="entry name" value="PROTEIN DOPEY-1 HOMOLOG"/>
    <property type="match status" value="1"/>
</dbReference>
<dbReference type="InterPro" id="IPR040314">
    <property type="entry name" value="DOP1"/>
</dbReference>
<sequence>MTTITMEEYELMKDSKYRMYVAAVDKALKNFEYTSEWADLISALGKLNKVLLSYTKYPVIPRRIKISKRLAQCMHPALPSGVHLKALETYDIIFRCMGTNRLAYELFIYSSGLFPLMSHAAMNIRPALLTIYETHFVPLGDRLRPALSGFLSGILPGLDTGTDHFDRTNKLLEDVCDGVGPPYFYTCIWQCVANNSPVRLPAVTYVFAHYSRKLPMEDQLYLMGHDIGLMVSGLCAAVQDSSVLVQRSALDLLMVCFPMQNKQLLYADMVRLVTAALSTILRRDMSLNRRLYSWLLQIESQNIPLLQIDGEQADDIPTAQTHPIAYDLLNDAIKDILKKTSTKVPIEVKSYRLLTSLFEKPQIGPVILDGILYDVFRTLYLSCLNMQKHRNQTGRCVSFNGDLKSLKAYDIDLNKQFVSKNCQELVKNANLLFNTLQSYYLWSYIEKLYEEAVANIKRYKYRDRCQVNDIGSGTPYILELCILTDFLLDIIPIESYADSTSSILPNLFNKIIKSLNAHVGELNHHEIFKSLELCTKILAKIQPTTMTQIQKQIEEERIAAELLEKSALNQGKCEDGEPRTIEKSKSDSKISENLNGFADKHELTVDDLARERSYSNQFSKKKDKSSPKIEKKSKNKKSKSSSKLYELKNDDNDQSISSTSEVEMPETSSKENTPPALSVTTKYENKHFLNCLEQYKKFFVSFIKCKILPATVITDFFASLVYDKQQRSKDLQLLLDQRLSNEKHQFTPVDYSMKIQSDLKVPNISSDENSNYEPSMSIAANILLEFCTFPNLLTDSNEKKIHSWLEALIVVACCKEASREIQLTAMNTLLEICSLSKNQNYLKLYESEKKIIITGILEYGHVYYVEENTLSIEEMSRILWTLLGTVKNQKQLMVCVTLLYQIHNTFDNKLFVENVIGQCLSDEHVTASYIKQFCMLWHLGRDLTIKLPPTKSCTRSFDRSLLKLLDMLQSKEKPAIQLLANSFLTHSLLQSDIPRILNPILLKLLATNTARVSIRHVNIQDGDVQNEQTDQDNQKLEESQTKKIYAVSNVNGNVMYHVTDSPRPKSPKKKWFTFSKTGKKYASAINMATILMEDTNSIVTKKNKNFKEYTVLPVLDPQAKGNVKLIINPLSVKEIYPIGLEGSYARKTSHSSLESLSSNDNTISNDDSIDRKIYGKSESLPGDRDSGYDSLNQQRKQSEILSALVDNGKKALLESMEPISNGIKTVKLPKSRSFDEKSNIKPDENSLVQSWSYCISDSANLHGELELSKSAEEFFRGKDKEYAIVTGILNKILDDVCQKVDGDSLDPDIPHFSSRPSDLDLRNKINTSNSKNFVLYPIHSHICLYYELFDSNQVMYALHTLKHCILCNPQLFIKCSATSGIKNMKNNDILYLLARHRKSLLGQGFNGELTTEHINFYRGYMFLDVILSVCLNYARTFFPFLDDSSPMPDEMETNIKIQLEALDILNTIVKNLITMIEENCNKGFSSYIADLLVKCKIQKTLLHCLLTSVRNFDEDMTFAEDILLFNNFQLCNSENRMGEHVEAFQIQLLRLIHSLIILEHSVFPSTKPTEQATPEPSGGSINGEHLNYTPTVLIPKQAIFLSAILSALRNENMRSMHEKWLNMVTCCLPYFGDNLKQISISVIHQICNNIEEIATNYKKTDLDDFELSADYTVTQLESLTILCHYCLLDASQTVNQNVPASTSTSAVSNPGEILNNLVNVFFSPLSSDINFSAKQNSDHYQNARKTILSHMPRIISSVAKLWQTVVAMEIEFNSVYGNSKVVKQQLLEFLSPIAVHHGASFLSAVAVAWYERRNPFTSVKAVLPEPNAGQNNLVYLISAIRVIPLDNLVQTVTAVIKHPPPCEGLSSDICLDVSILELFYCYMRNASATQLSEAWSSLLALIREVNVLSPSAQFLLAAILHEMMIKCCPLEEKKDQKDLQDVTTKLIDCVSQVCGSCLEQTTWLRRNFAVREQDEDSTPENSITNGAPSSDLIYNSSHSVQAQLTLSEILAPILDICFGSSEKDKVNNILASLMCNIVPYLKTHTVKNMHSFNACSKLLSSLSSYQYTRKAWKKDVFDLLLDNSLFQMDYACLKYWRIIVDNLMTHDNTTFRDLMNRVSMTQSGTLGIFSSREQEYEQKAQLLKRLAYVIFCSEIDQYAKYMPEIQEQLTSSLRLNVPGIQAQVFMCFRVILIRMSPMQVTSLWPIIISEMLQVFLQIEQELSTDTEEFKTNNSSHIKLLSSLDASWTTNSSNGLHALGHPHWLRLQLATGKLLDLALLLPATTLPQFQMYRWAFVGDDLIHKSEPNSQVSFTPHVVRIAELMDRKFTDTQIDVLPMKRNELLLTMNSITQLKDLHSFFKTLSSCSNRHRTECSKSIASDNLFTDRQSDKKLDMILEKIDKVVESDFLDKIPR</sequence>
<dbReference type="Proteomes" id="UP000019118">
    <property type="component" value="Unassembled WGS sequence"/>
</dbReference>
<dbReference type="GO" id="GO:0006895">
    <property type="term" value="P:Golgi to endosome transport"/>
    <property type="evidence" value="ECO:0007669"/>
    <property type="project" value="InterPro"/>
</dbReference>
<dbReference type="RefSeq" id="XP_048524838.1">
    <property type="nucleotide sequence ID" value="XM_048668881.1"/>
</dbReference>
<comment type="similarity">
    <text evidence="3">Belongs to the DOP1 family.</text>
</comment>
<evidence type="ECO:0000259" key="5">
    <source>
        <dbReference type="Pfam" id="PF04118"/>
    </source>
</evidence>
<dbReference type="InterPro" id="IPR056457">
    <property type="entry name" value="DOP1_C"/>
</dbReference>
<evidence type="ECO:0000259" key="7">
    <source>
        <dbReference type="Pfam" id="PF24601"/>
    </source>
</evidence>
<evidence type="ECO:0000259" key="6">
    <source>
        <dbReference type="Pfam" id="PF24598"/>
    </source>
</evidence>
<dbReference type="GeneID" id="125505313"/>
<dbReference type="InterPro" id="IPR007249">
    <property type="entry name" value="DOP1_N"/>
</dbReference>
<dbReference type="GO" id="GO:0005829">
    <property type="term" value="C:cytosol"/>
    <property type="evidence" value="ECO:0007669"/>
    <property type="project" value="GOC"/>
</dbReference>
<evidence type="ECO:0000256" key="2">
    <source>
        <dbReference type="ARBA" id="ARBA00022927"/>
    </source>
</evidence>
<feature type="region of interest" description="Disordered" evidence="4">
    <location>
        <begin position="569"/>
        <end position="593"/>
    </location>
</feature>
<name>A0AAR5PA69_DENPD</name>
<dbReference type="GO" id="GO:0005768">
    <property type="term" value="C:endosome"/>
    <property type="evidence" value="ECO:0007669"/>
    <property type="project" value="TreeGrafter"/>
</dbReference>
<dbReference type="Pfam" id="PF04118">
    <property type="entry name" value="Dopey_N"/>
    <property type="match status" value="1"/>
</dbReference>
<dbReference type="Pfam" id="PF24598">
    <property type="entry name" value="DOP1_C"/>
    <property type="match status" value="1"/>
</dbReference>
<dbReference type="KEGG" id="dpa:125505313"/>
<evidence type="ECO:0000256" key="4">
    <source>
        <dbReference type="SAM" id="MobiDB-lite"/>
    </source>
</evidence>
<accession>A0AAR5PA69</accession>
<feature type="compositionally biased region" description="Polar residues" evidence="4">
    <location>
        <begin position="654"/>
        <end position="672"/>
    </location>
</feature>
<feature type="domain" description="DOP1-like TPR" evidence="7">
    <location>
        <begin position="1337"/>
        <end position="1689"/>
    </location>
</feature>
<feature type="domain" description="DOP1 N-terminal" evidence="5">
    <location>
        <begin position="14"/>
        <end position="297"/>
    </location>
</feature>
<feature type="compositionally biased region" description="Basic and acidic residues" evidence="4">
    <location>
        <begin position="1168"/>
        <end position="1187"/>
    </location>
</feature>
<dbReference type="RefSeq" id="XP_048521296.1">
    <property type="nucleotide sequence ID" value="XM_048665339.1"/>
</dbReference>
<dbReference type="GO" id="GO:0015031">
    <property type="term" value="P:protein transport"/>
    <property type="evidence" value="ECO:0007669"/>
    <property type="project" value="UniProtKB-KW"/>
</dbReference>
<dbReference type="Pfam" id="PF24601">
    <property type="entry name" value="TPR_DOP1"/>
    <property type="match status" value="1"/>
</dbReference>
<organism evidence="8 9">
    <name type="scientific">Dendroctonus ponderosae</name>
    <name type="common">Mountain pine beetle</name>
    <dbReference type="NCBI Taxonomy" id="77166"/>
    <lineage>
        <taxon>Eukaryota</taxon>
        <taxon>Metazoa</taxon>
        <taxon>Ecdysozoa</taxon>
        <taxon>Arthropoda</taxon>
        <taxon>Hexapoda</taxon>
        <taxon>Insecta</taxon>
        <taxon>Pterygota</taxon>
        <taxon>Neoptera</taxon>
        <taxon>Endopterygota</taxon>
        <taxon>Coleoptera</taxon>
        <taxon>Polyphaga</taxon>
        <taxon>Cucujiformia</taxon>
        <taxon>Curculionidae</taxon>
        <taxon>Scolytinae</taxon>
        <taxon>Dendroctonus</taxon>
    </lineage>
</organism>
<keyword evidence="1" id="KW-0813">Transport</keyword>